<proteinExistence type="predicted"/>
<feature type="region of interest" description="Disordered" evidence="1">
    <location>
        <begin position="60"/>
        <end position="94"/>
    </location>
</feature>
<evidence type="ECO:0000256" key="1">
    <source>
        <dbReference type="SAM" id="MobiDB-lite"/>
    </source>
</evidence>
<dbReference type="Ensembl" id="ENSCUST00005006954.1">
    <property type="protein sequence ID" value="ENSCUSP00005006705.1"/>
    <property type="gene ID" value="ENSCUSG00005004197.1"/>
</dbReference>
<feature type="compositionally biased region" description="Low complexity" evidence="1">
    <location>
        <begin position="60"/>
        <end position="75"/>
    </location>
</feature>
<reference evidence="2" key="3">
    <citation type="submission" date="2025-09" db="UniProtKB">
        <authorList>
            <consortium name="Ensembl"/>
        </authorList>
    </citation>
    <scope>IDENTIFICATION</scope>
</reference>
<keyword evidence="3" id="KW-1185">Reference proteome</keyword>
<organism evidence="2 3">
    <name type="scientific">Catharus ustulatus</name>
    <name type="common">Russet-backed thrush</name>
    <name type="synonym">Hylocichla ustulatus</name>
    <dbReference type="NCBI Taxonomy" id="91951"/>
    <lineage>
        <taxon>Eukaryota</taxon>
        <taxon>Metazoa</taxon>
        <taxon>Chordata</taxon>
        <taxon>Craniata</taxon>
        <taxon>Vertebrata</taxon>
        <taxon>Euteleostomi</taxon>
        <taxon>Archelosauria</taxon>
        <taxon>Archosauria</taxon>
        <taxon>Dinosauria</taxon>
        <taxon>Saurischia</taxon>
        <taxon>Theropoda</taxon>
        <taxon>Coelurosauria</taxon>
        <taxon>Aves</taxon>
        <taxon>Neognathae</taxon>
        <taxon>Neoaves</taxon>
        <taxon>Telluraves</taxon>
        <taxon>Australaves</taxon>
        <taxon>Passeriformes</taxon>
        <taxon>Turdidae</taxon>
        <taxon>Catharus</taxon>
    </lineage>
</organism>
<protein>
    <submittedName>
        <fullName evidence="2">Uncharacterized protein</fullName>
    </submittedName>
</protein>
<sequence length="127" mass="14372">LMLSQQKQCPDLQEKLIISMISHLMALSSSRLREGKRCKNFLSKVTHLGFLLSGNLEVETCSSDHTSSTPHPHGSLGSREQAYPPASPQRASKESVSCETTYLTLPHLPLHPFHLISQHSLQYYYYY</sequence>
<evidence type="ECO:0000313" key="2">
    <source>
        <dbReference type="Ensembl" id="ENSCUSP00005006705.1"/>
    </source>
</evidence>
<accession>A0A8C3TZR6</accession>
<name>A0A8C3TZR6_CATUS</name>
<dbReference type="AlphaFoldDB" id="A0A8C3TZR6"/>
<evidence type="ECO:0000313" key="3">
    <source>
        <dbReference type="Proteomes" id="UP000694563"/>
    </source>
</evidence>
<reference evidence="2" key="1">
    <citation type="submission" date="2020-10" db="EMBL/GenBank/DDBJ databases">
        <title>Catharus ustulatus (Swainson's thrush) genome, bCatUst1, primary haplotype v2.</title>
        <authorList>
            <person name="Delmore K."/>
            <person name="Vafadar M."/>
            <person name="Formenti G."/>
            <person name="Chow W."/>
            <person name="Pelan S."/>
            <person name="Howe K."/>
            <person name="Rhie A."/>
            <person name="Mountcastle J."/>
            <person name="Haase B."/>
            <person name="Fedrigo O."/>
            <person name="Jarvis E.D."/>
        </authorList>
    </citation>
    <scope>NUCLEOTIDE SEQUENCE [LARGE SCALE GENOMIC DNA]</scope>
</reference>
<dbReference type="Proteomes" id="UP000694563">
    <property type="component" value="Chromosome 1"/>
</dbReference>
<reference evidence="2" key="2">
    <citation type="submission" date="2025-08" db="UniProtKB">
        <authorList>
            <consortium name="Ensembl"/>
        </authorList>
    </citation>
    <scope>IDENTIFICATION</scope>
</reference>